<dbReference type="Proteomes" id="UP000284902">
    <property type="component" value="Unassembled WGS sequence"/>
</dbReference>
<protein>
    <submittedName>
        <fullName evidence="1">Cob(I)yrinic acid a,c-diamide adenosyltransferase</fullName>
    </submittedName>
</protein>
<proteinExistence type="predicted"/>
<dbReference type="GO" id="GO:0008817">
    <property type="term" value="F:corrinoid adenosyltransferase activity"/>
    <property type="evidence" value="ECO:0007669"/>
    <property type="project" value="InterPro"/>
</dbReference>
<reference evidence="1 2" key="1">
    <citation type="submission" date="2018-08" db="EMBL/GenBank/DDBJ databases">
        <title>A genome reference for cultivated species of the human gut microbiota.</title>
        <authorList>
            <person name="Zou Y."/>
            <person name="Xue W."/>
            <person name="Luo G."/>
        </authorList>
    </citation>
    <scope>NUCLEOTIDE SEQUENCE [LARGE SCALE GENOMIC DNA]</scope>
    <source>
        <strain evidence="1 2">AM25-1LB</strain>
    </source>
</reference>
<dbReference type="SUPFAM" id="SSF52540">
    <property type="entry name" value="P-loop containing nucleoside triphosphate hydrolases"/>
    <property type="match status" value="1"/>
</dbReference>
<dbReference type="PANTHER" id="PTHR46638:SF1">
    <property type="entry name" value="CORRINOID ADENOSYLTRANSFERASE"/>
    <property type="match status" value="1"/>
</dbReference>
<sequence length="175" mass="20153">MEKGLIHIYCGDGKGKTSAAIGLAVRAAGNGMKVLFTRFLKTEDSGELKILDQISGIEVIHLKKSFGFYKTLSEQGKKEMSEMYFRLWKEILVKARKEEYDVLVMDEFMAAYNYGLIPNEDAITFLKEKPERMEIVLTGRNPDERLIELADYVSEIKKRKHPFDRGIYARKGIEY</sequence>
<organism evidence="1 2">
    <name type="scientific">[Ruminococcus] lactaris</name>
    <dbReference type="NCBI Taxonomy" id="46228"/>
    <lineage>
        <taxon>Bacteria</taxon>
        <taxon>Bacillati</taxon>
        <taxon>Bacillota</taxon>
        <taxon>Clostridia</taxon>
        <taxon>Lachnospirales</taxon>
        <taxon>Lachnospiraceae</taxon>
        <taxon>Mediterraneibacter</taxon>
    </lineage>
</organism>
<keyword evidence="1" id="KW-0808">Transferase</keyword>
<evidence type="ECO:0000313" key="1">
    <source>
        <dbReference type="EMBL" id="RHF60147.1"/>
    </source>
</evidence>
<dbReference type="PANTHER" id="PTHR46638">
    <property type="entry name" value="CORRINOID ADENOSYLTRANSFERASE"/>
    <property type="match status" value="1"/>
</dbReference>
<dbReference type="Gene3D" id="3.40.50.300">
    <property type="entry name" value="P-loop containing nucleotide triphosphate hydrolases"/>
    <property type="match status" value="1"/>
</dbReference>
<dbReference type="Pfam" id="PF02572">
    <property type="entry name" value="CobA_CobO_BtuR"/>
    <property type="match status" value="1"/>
</dbReference>
<dbReference type="PIRSF" id="PIRSF015617">
    <property type="entry name" value="Adensltrnsf_CobA"/>
    <property type="match status" value="1"/>
</dbReference>
<name>A0A414P444_9FIRM</name>
<dbReference type="RefSeq" id="WP_118212873.1">
    <property type="nucleotide sequence ID" value="NZ_CAUGJR010000009.1"/>
</dbReference>
<dbReference type="InterPro" id="IPR027417">
    <property type="entry name" value="P-loop_NTPase"/>
</dbReference>
<accession>A0A414P444</accession>
<evidence type="ECO:0000313" key="2">
    <source>
        <dbReference type="Proteomes" id="UP000284902"/>
    </source>
</evidence>
<dbReference type="EMBL" id="QRHG01000017">
    <property type="protein sequence ID" value="RHF60147.1"/>
    <property type="molecule type" value="Genomic_DNA"/>
</dbReference>
<dbReference type="GO" id="GO:0009236">
    <property type="term" value="P:cobalamin biosynthetic process"/>
    <property type="evidence" value="ECO:0007669"/>
    <property type="project" value="InterPro"/>
</dbReference>
<comment type="caution">
    <text evidence="1">The sequence shown here is derived from an EMBL/GenBank/DDBJ whole genome shotgun (WGS) entry which is preliminary data.</text>
</comment>
<dbReference type="InterPro" id="IPR003724">
    <property type="entry name" value="CblAdoTrfase_CobA"/>
</dbReference>
<gene>
    <name evidence="1" type="ORF">DW672_07705</name>
</gene>
<dbReference type="AlphaFoldDB" id="A0A414P444"/>
<dbReference type="GO" id="GO:0005524">
    <property type="term" value="F:ATP binding"/>
    <property type="evidence" value="ECO:0007669"/>
    <property type="project" value="InterPro"/>
</dbReference>